<dbReference type="EMBL" id="SDIL01000228">
    <property type="protein sequence ID" value="RXK34675.1"/>
    <property type="molecule type" value="Genomic_DNA"/>
</dbReference>
<comment type="caution">
    <text evidence="1">The sequence shown here is derived from an EMBL/GenBank/DDBJ whole genome shotgun (WGS) entry which is preliminary data.</text>
</comment>
<protein>
    <submittedName>
        <fullName evidence="1">Uncharacterized protein</fullName>
    </submittedName>
</protein>
<proteinExistence type="predicted"/>
<reference evidence="1 2" key="1">
    <citation type="submission" date="2016-06" db="EMBL/GenBank/DDBJ databases">
        <title>Evolution of pathogenesis and genome organization in the Tremellales.</title>
        <authorList>
            <person name="Cuomo C."/>
            <person name="Litvintseva A."/>
            <person name="Heitman J."/>
            <person name="Chen Y."/>
            <person name="Sun S."/>
            <person name="Springer D."/>
            <person name="Dromer F."/>
            <person name="Young S."/>
            <person name="Zeng Q."/>
            <person name="Chapman S."/>
            <person name="Gujja S."/>
            <person name="Saif S."/>
            <person name="Birren B."/>
        </authorList>
    </citation>
    <scope>NUCLEOTIDE SEQUENCE [LARGE SCALE GENOMIC DNA]</scope>
    <source>
        <strain evidence="1 2">ATCC 28783</strain>
    </source>
</reference>
<evidence type="ECO:0000313" key="2">
    <source>
        <dbReference type="Proteomes" id="UP000289152"/>
    </source>
</evidence>
<sequence>MSFHLFSEDFQGHLELETHTTASPVDKVRLGAAILVGAVEFYSSRRYPSQINSRGGFTLKPGGYLTEDQICEITQHNTPPQDKVTELARIQTMRAGASRVAWLILDPEVFNNLTASDRRLHYNMIRNRTITVQNALSQKDMTITGNWT</sequence>
<accession>A0A4Q1BD73</accession>
<keyword evidence="2" id="KW-1185">Reference proteome</keyword>
<dbReference type="AlphaFoldDB" id="A0A4Q1BD73"/>
<dbReference type="InParanoid" id="A0A4Q1BD73"/>
<gene>
    <name evidence="1" type="ORF">M231_08069</name>
</gene>
<dbReference type="Proteomes" id="UP000289152">
    <property type="component" value="Unassembled WGS sequence"/>
</dbReference>
<organism evidence="1 2">
    <name type="scientific">Tremella mesenterica</name>
    <name type="common">Jelly fungus</name>
    <dbReference type="NCBI Taxonomy" id="5217"/>
    <lineage>
        <taxon>Eukaryota</taxon>
        <taxon>Fungi</taxon>
        <taxon>Dikarya</taxon>
        <taxon>Basidiomycota</taxon>
        <taxon>Agaricomycotina</taxon>
        <taxon>Tremellomycetes</taxon>
        <taxon>Tremellales</taxon>
        <taxon>Tremellaceae</taxon>
        <taxon>Tremella</taxon>
    </lineage>
</organism>
<evidence type="ECO:0000313" key="1">
    <source>
        <dbReference type="EMBL" id="RXK34675.1"/>
    </source>
</evidence>
<dbReference type="VEuPathDB" id="FungiDB:TREMEDRAFT_60881"/>
<name>A0A4Q1BD73_TREME</name>